<feature type="transmembrane region" description="Helical" evidence="1">
    <location>
        <begin position="94"/>
        <end position="113"/>
    </location>
</feature>
<evidence type="ECO:0000313" key="6">
    <source>
        <dbReference type="Proteomes" id="UP000502831"/>
    </source>
</evidence>
<dbReference type="OrthoDB" id="9793491at2"/>
<feature type="transmembrane region" description="Helical" evidence="1">
    <location>
        <begin position="7"/>
        <end position="29"/>
    </location>
</feature>
<dbReference type="Proteomes" id="UP000217349">
    <property type="component" value="Chromosome"/>
</dbReference>
<evidence type="ECO:0000313" key="4">
    <source>
        <dbReference type="EMBL" id="QIR76340.1"/>
    </source>
</evidence>
<gene>
    <name evidence="4" type="ORF">FA584_09015</name>
    <name evidence="3" type="ORF">SJPD1_0356</name>
</gene>
<feature type="domain" description="Flavinylation-associated cytochrome" evidence="2">
    <location>
        <begin position="7"/>
        <end position="73"/>
    </location>
</feature>
<dbReference type="AlphaFoldDB" id="A0A290HAP2"/>
<reference evidence="4" key="5">
    <citation type="submission" date="2020-08" db="EMBL/GenBank/DDBJ databases">
        <authorList>
            <person name="Yang Y."/>
            <person name="Huo L."/>
            <person name="Yan J."/>
        </authorList>
    </citation>
    <scope>NUCLEOTIDE SEQUENCE</scope>
    <source>
        <strain evidence="4">ACSDCE</strain>
    </source>
</reference>
<accession>A0A6G9VUG0</accession>
<dbReference type="InterPro" id="IPR025517">
    <property type="entry name" value="DUF4405"/>
</dbReference>
<dbReference type="EMBL" id="CP023275">
    <property type="protein sequence ID" value="ATB68485.1"/>
    <property type="molecule type" value="Genomic_DNA"/>
</dbReference>
<dbReference type="EMBL" id="CP039734">
    <property type="protein sequence ID" value="QIR76340.1"/>
    <property type="molecule type" value="Genomic_DNA"/>
</dbReference>
<reference evidence="5" key="2">
    <citation type="submission" date="2017-09" db="EMBL/GenBank/DDBJ databases">
        <title>The complete genome of Sulfurospirillum sp. JPD-1.</title>
        <authorList>
            <person name="Goris T."/>
        </authorList>
    </citation>
    <scope>NUCLEOTIDE SEQUENCE [LARGE SCALE GENOMIC DNA]</scope>
    <source>
        <strain evidence="5">JPD-1</strain>
    </source>
</reference>
<proteinExistence type="predicted"/>
<reference evidence="4 6" key="1">
    <citation type="journal article" date="2017" name="Environ. Sci. Technol.">
        <title>Organohalide Respiration with Chlorinated Ethenes under Low pH Conditions.</title>
        <authorList>
            <person name="Yang Y."/>
            <person name="Capiro N.L."/>
            <person name="Marcet T.F."/>
            <person name="Yan J."/>
            <person name="Pennell K.D."/>
            <person name="Loffler F.E."/>
        </authorList>
    </citation>
    <scope>NUCLEOTIDE SEQUENCE [LARGE SCALE GENOMIC DNA]</scope>
    <source>
        <strain evidence="4 6">ACSDCE</strain>
    </source>
</reference>
<organism evidence="3 5">
    <name type="scientific">Sulfurospirillum diekertiae</name>
    <dbReference type="NCBI Taxonomy" id="1854492"/>
    <lineage>
        <taxon>Bacteria</taxon>
        <taxon>Pseudomonadati</taxon>
        <taxon>Campylobacterota</taxon>
        <taxon>Epsilonproteobacteria</taxon>
        <taxon>Campylobacterales</taxon>
        <taxon>Sulfurospirillaceae</taxon>
        <taxon>Sulfurospirillum</taxon>
    </lineage>
</organism>
<evidence type="ECO:0000313" key="3">
    <source>
        <dbReference type="EMBL" id="ATB68485.1"/>
    </source>
</evidence>
<sequence length="274" mass="31245">MYSLRRFISLCIGFSFLVMSYTGIILFLSPKGRVANWTNWEILGLDKTHYTHLHVTFMVLFLVGMLFHIYLNWNALINYLMNKSREFSLFTKEFLLALGLNLLFLFGTLYYWVPFEQFLDFQDEIKASWEKKADQAPYGHAELSSLEEFSQRTNSNVITIMSQLNAHQIQGATLTKSIAQIAKENGKSPAQIFDIINTKPQPQSSSSGGGYGKLTLKEASIQQAFELEKALQIIHEKGFNATENSTLKECAEALHVKPIELLELLKTIQTKESK</sequence>
<reference evidence="3" key="4">
    <citation type="journal article" date="2020" name="MicrobiologyOpen">
        <title>Tetrachloroethene respiration in Sulfurospirillum species is regulated by a two-component system as unraveled by comparative genomics, transcriptomics, and regulator binding studies.</title>
        <authorList>
            <person name="Esken J."/>
            <person name="Goris T."/>
            <person name="Gadkari J."/>
            <person name="Bischler T."/>
            <person name="Forstner K.U."/>
            <person name="Sharma C.M."/>
            <person name="Diekert G."/>
            <person name="Schubert T."/>
        </authorList>
    </citation>
    <scope>NUCLEOTIDE SEQUENCE</scope>
    <source>
        <strain evidence="3">JPD-1</strain>
    </source>
</reference>
<accession>A0A290HAP2</accession>
<name>A0A290HAP2_9BACT</name>
<evidence type="ECO:0000256" key="1">
    <source>
        <dbReference type="SAM" id="Phobius"/>
    </source>
</evidence>
<reference evidence="3" key="3">
    <citation type="submission" date="2017-09" db="EMBL/GenBank/DDBJ databases">
        <authorList>
            <person name="Goris T."/>
        </authorList>
    </citation>
    <scope>NUCLEOTIDE SEQUENCE</scope>
    <source>
        <strain evidence="3">JPD-1</strain>
    </source>
</reference>
<dbReference type="Proteomes" id="UP000502831">
    <property type="component" value="Chromosome"/>
</dbReference>
<protein>
    <submittedName>
        <fullName evidence="4">DUF4405 domain-containing protein</fullName>
    </submittedName>
</protein>
<feature type="transmembrane region" description="Helical" evidence="1">
    <location>
        <begin position="49"/>
        <end position="73"/>
    </location>
</feature>
<keyword evidence="1" id="KW-1133">Transmembrane helix</keyword>
<evidence type="ECO:0000313" key="5">
    <source>
        <dbReference type="Proteomes" id="UP000217349"/>
    </source>
</evidence>
<evidence type="ECO:0000259" key="2">
    <source>
        <dbReference type="Pfam" id="PF14358"/>
    </source>
</evidence>
<dbReference type="RefSeq" id="WP_096045704.1">
    <property type="nucleotide sequence ID" value="NZ_CP023275.1"/>
</dbReference>
<dbReference type="Pfam" id="PF14358">
    <property type="entry name" value="DUF4405"/>
    <property type="match status" value="1"/>
</dbReference>
<dbReference type="KEGG" id="sulj:SJPD1_0356"/>
<keyword evidence="1" id="KW-0472">Membrane</keyword>
<keyword evidence="1" id="KW-0812">Transmembrane</keyword>